<evidence type="ECO:0000313" key="18">
    <source>
        <dbReference type="EMBL" id="SDM49646.1"/>
    </source>
</evidence>
<evidence type="ECO:0000256" key="5">
    <source>
        <dbReference type="ARBA" id="ARBA00022741"/>
    </source>
</evidence>
<evidence type="ECO:0000259" key="16">
    <source>
        <dbReference type="PROSITE" id="PS50109"/>
    </source>
</evidence>
<dbReference type="InterPro" id="IPR013783">
    <property type="entry name" value="Ig-like_fold"/>
</dbReference>
<keyword evidence="8" id="KW-0902">Two-component regulatory system</keyword>
<dbReference type="GO" id="GO:0003700">
    <property type="term" value="F:DNA-binding transcription factor activity"/>
    <property type="evidence" value="ECO:0007669"/>
    <property type="project" value="InterPro"/>
</dbReference>
<dbReference type="EMBL" id="FNFO01000014">
    <property type="protein sequence ID" value="SDM49646.1"/>
    <property type="molecule type" value="Genomic_DNA"/>
</dbReference>
<keyword evidence="19" id="KW-1185">Reference proteome</keyword>
<dbReference type="InterPro" id="IPR005467">
    <property type="entry name" value="His_kinase_dom"/>
</dbReference>
<dbReference type="GO" id="GO:0000155">
    <property type="term" value="F:phosphorelay sensor kinase activity"/>
    <property type="evidence" value="ECO:0007669"/>
    <property type="project" value="InterPro"/>
</dbReference>
<dbReference type="Gene3D" id="3.40.50.2300">
    <property type="match status" value="1"/>
</dbReference>
<feature type="region of interest" description="Disordered" evidence="13">
    <location>
        <begin position="1060"/>
        <end position="1081"/>
    </location>
</feature>
<keyword evidence="3 12" id="KW-0597">Phosphoprotein</keyword>
<keyword evidence="10" id="KW-0238">DNA-binding</keyword>
<dbReference type="Gene3D" id="2.60.40.10">
    <property type="entry name" value="Immunoglobulins"/>
    <property type="match status" value="1"/>
</dbReference>
<reference evidence="18 19" key="1">
    <citation type="submission" date="2016-10" db="EMBL/GenBank/DDBJ databases">
        <authorList>
            <person name="de Groot N.N."/>
        </authorList>
    </citation>
    <scope>NUCLEOTIDE SEQUENCE [LARGE SCALE GENOMIC DNA]</scope>
    <source>
        <strain evidence="18 19">DSM 25186</strain>
    </source>
</reference>
<keyword evidence="11" id="KW-0804">Transcription</keyword>
<dbReference type="SUPFAM" id="SSF46689">
    <property type="entry name" value="Homeodomain-like"/>
    <property type="match status" value="1"/>
</dbReference>
<evidence type="ECO:0000259" key="17">
    <source>
        <dbReference type="PROSITE" id="PS50110"/>
    </source>
</evidence>
<evidence type="ECO:0000256" key="2">
    <source>
        <dbReference type="ARBA" id="ARBA00012438"/>
    </source>
</evidence>
<keyword evidence="7" id="KW-0067">ATP-binding</keyword>
<dbReference type="SMART" id="SM00342">
    <property type="entry name" value="HTH_ARAC"/>
    <property type="match status" value="1"/>
</dbReference>
<evidence type="ECO:0000256" key="6">
    <source>
        <dbReference type="ARBA" id="ARBA00022777"/>
    </source>
</evidence>
<accession>A0A1G9TPD1</accession>
<dbReference type="CDD" id="cd00082">
    <property type="entry name" value="HisKA"/>
    <property type="match status" value="1"/>
</dbReference>
<dbReference type="GO" id="GO:0005524">
    <property type="term" value="F:ATP binding"/>
    <property type="evidence" value="ECO:0007669"/>
    <property type="project" value="UniProtKB-KW"/>
</dbReference>
<dbReference type="InterPro" id="IPR015943">
    <property type="entry name" value="WD40/YVTN_repeat-like_dom_sf"/>
</dbReference>
<dbReference type="SMART" id="SM00448">
    <property type="entry name" value="REC"/>
    <property type="match status" value="1"/>
</dbReference>
<dbReference type="InterPro" id="IPR018060">
    <property type="entry name" value="HTH_AraC"/>
</dbReference>
<feature type="transmembrane region" description="Helical" evidence="14">
    <location>
        <begin position="765"/>
        <end position="784"/>
    </location>
</feature>
<gene>
    <name evidence="18" type="ORF">SAMN05421823_11480</name>
</gene>
<dbReference type="FunFam" id="1.10.287.130:FF:000001">
    <property type="entry name" value="Two-component sensor histidine kinase"/>
    <property type="match status" value="1"/>
</dbReference>
<dbReference type="InterPro" id="IPR036097">
    <property type="entry name" value="HisK_dim/P_sf"/>
</dbReference>
<evidence type="ECO:0000259" key="15">
    <source>
        <dbReference type="PROSITE" id="PS01124"/>
    </source>
</evidence>
<evidence type="ECO:0000256" key="14">
    <source>
        <dbReference type="SAM" id="Phobius"/>
    </source>
</evidence>
<protein>
    <recommendedName>
        <fullName evidence="2">histidine kinase</fullName>
        <ecNumber evidence="2">2.7.13.3</ecNumber>
    </recommendedName>
</protein>
<dbReference type="SUPFAM" id="SSF63829">
    <property type="entry name" value="Calcium-dependent phosphotriesterase"/>
    <property type="match status" value="2"/>
</dbReference>
<dbReference type="STRING" id="1075417.SAMN05421823_11480"/>
<dbReference type="InterPro" id="IPR003661">
    <property type="entry name" value="HisK_dim/P_dom"/>
</dbReference>
<dbReference type="Pfam" id="PF00072">
    <property type="entry name" value="Response_reg"/>
    <property type="match status" value="1"/>
</dbReference>
<dbReference type="PROSITE" id="PS01124">
    <property type="entry name" value="HTH_ARAC_FAMILY_2"/>
    <property type="match status" value="1"/>
</dbReference>
<keyword evidence="14" id="KW-0812">Transmembrane</keyword>
<dbReference type="SUPFAM" id="SSF55874">
    <property type="entry name" value="ATPase domain of HSP90 chaperone/DNA topoisomerase II/histidine kinase"/>
    <property type="match status" value="1"/>
</dbReference>
<dbReference type="SMART" id="SM00387">
    <property type="entry name" value="HATPase_c"/>
    <property type="match status" value="1"/>
</dbReference>
<evidence type="ECO:0000256" key="7">
    <source>
        <dbReference type="ARBA" id="ARBA00022840"/>
    </source>
</evidence>
<dbReference type="InterPro" id="IPR004358">
    <property type="entry name" value="Sig_transdc_His_kin-like_C"/>
</dbReference>
<keyword evidence="6 18" id="KW-0418">Kinase</keyword>
<dbReference type="PROSITE" id="PS00041">
    <property type="entry name" value="HTH_ARAC_FAMILY_1"/>
    <property type="match status" value="1"/>
</dbReference>
<dbReference type="EC" id="2.7.13.3" evidence="2"/>
<proteinExistence type="predicted"/>
<keyword evidence="5" id="KW-0547">Nucleotide-binding</keyword>
<evidence type="ECO:0000256" key="1">
    <source>
        <dbReference type="ARBA" id="ARBA00000085"/>
    </source>
</evidence>
<dbReference type="Pfam" id="PF07495">
    <property type="entry name" value="Y_Y_Y"/>
    <property type="match status" value="1"/>
</dbReference>
<evidence type="ECO:0000256" key="13">
    <source>
        <dbReference type="SAM" id="MobiDB-lite"/>
    </source>
</evidence>
<evidence type="ECO:0000313" key="19">
    <source>
        <dbReference type="Proteomes" id="UP000198510"/>
    </source>
</evidence>
<dbReference type="PRINTS" id="PR00344">
    <property type="entry name" value="BCTRLSENSOR"/>
</dbReference>
<evidence type="ECO:0000256" key="10">
    <source>
        <dbReference type="ARBA" id="ARBA00023125"/>
    </source>
</evidence>
<name>A0A1G9TPD1_9BACT</name>
<dbReference type="CDD" id="cd16922">
    <property type="entry name" value="HATPase_EvgS-ArcB-TorS-like"/>
    <property type="match status" value="1"/>
</dbReference>
<organism evidence="18 19">
    <name type="scientific">Catalinimonas alkaloidigena</name>
    <dbReference type="NCBI Taxonomy" id="1075417"/>
    <lineage>
        <taxon>Bacteria</taxon>
        <taxon>Pseudomonadati</taxon>
        <taxon>Bacteroidota</taxon>
        <taxon>Cytophagia</taxon>
        <taxon>Cytophagales</taxon>
        <taxon>Catalimonadaceae</taxon>
        <taxon>Catalinimonas</taxon>
    </lineage>
</organism>
<dbReference type="PROSITE" id="PS50110">
    <property type="entry name" value="RESPONSE_REGULATORY"/>
    <property type="match status" value="1"/>
</dbReference>
<dbReference type="Gene3D" id="2.130.10.10">
    <property type="entry name" value="YVTN repeat-like/Quinoprotein amine dehydrogenase"/>
    <property type="match status" value="3"/>
</dbReference>
<dbReference type="SUPFAM" id="SSF52172">
    <property type="entry name" value="CheY-like"/>
    <property type="match status" value="1"/>
</dbReference>
<dbReference type="Pfam" id="PF12833">
    <property type="entry name" value="HTH_18"/>
    <property type="match status" value="1"/>
</dbReference>
<evidence type="ECO:0000256" key="11">
    <source>
        <dbReference type="ARBA" id="ARBA00023163"/>
    </source>
</evidence>
<sequence>MYSVTQDAYGFIWIATAGGVARYDGTRFVPLESLIPDQGVLTEGAVCVYADQQHGLWIASANPTELIRVDLQTNVVTRIAAAPNNNAGNPRIWESPTGEIWFSLQDGLGRYSYQDRRYQHFPLFLNGTPAQVFQFCPGPDEALWVVTGNHLLKFDPLTGQYQRDRTGHPGQPLFHTEEGLLTAIRETADGRFWISNWYEPGQGLMLYDPRQERVLKRYVTAGQAQAGEIPGGEIRQIRVNRTGLWLAGNTGGLSYLDLAHDTLLHWTYTPEQIHGLSDAQIMDFFQDQAGNWWIPTANQLNYADLHETHFDLLTHVPGQPNSLIDNLVYSLALLPDDRLLIGTKRGVSLYTPQTETFFNFQLPGYNHNEYNNQILTMLARADGTAWLGTWSGLSQVRLSDGKLVRQLLGDINVGLPPGDPRYYPSLGAIMELFGTLRGPFLLQNNFGLLRLFPGVSSPDRLPFTPLEQSMPQDASPLIPYAALDSGAYLISHRHQFARFSAHDLRILPLSFPTADSLLTQHALTDFILADDRTGWFLADNQVYRIALPSGRITRQPLPPSLATQTLVSLFPDRSGDLWLSTLQGVGHFRPATHQATFFDAAVYLNGNVDSEEGTRHFVQATDGTLYLAGNKGVTVIHPEALVTNTFVPPVYITELRANNQSLSFDSSLTVLRNVQLPYDQNNLYLRLAALNFTVPAQNQYAYRLREVDTTWVHLGYSNELRLSNLAPGRYTLQVRAANNDGVWNEEGLQLSLLIAPPWWKTGGAYAGYLVLLLGMGYAVLWFLLRQRMARNEAERLRQLDEVKSRFFTNITHEFRTPLTVIQGYARQTEDGAGYLSRQRLRQNMQRIYQQSQQLLTLINQILDLNKLDAEALPIQLESADLILFLRYLTESFRSLAQDRGIHLQFKTNQAAFPARFDPDKWQSIVSNLVSNALKFTPAEGAVQVQVTLYHQHQKRDANTQEDWLSLSVRDTGVAIPLAEQGRIFDRFYQADTPARRVGKGTGIGLSLTRQFVEQLGGTISVHSAEGSGTTFTVDLPVQGLPPETSLPHAISFLQENVEGTLPSTEHQSPPVPAHPDEEPYDDGRPLVLVVEDTPEVTRYLVSCLESRYQLITAGDGSDGIKQALARVPDVIISDIMMPRTDGYTLVRTLKQDVRTSHIPILMLTAKATQSDKVAGLKTGADAYLIKPFDPEELLVRLEQLLRLRRRLQQHYSQHVAPTGPPSPTLTETTENEFLTRLQALVEAHLDQPGFGADELATALSMSRTQLYRKLRAVLDTSVNHYIRSVRLQVAQQMLCNPSLTITEVAYAVGFSSPQYFSRTFSETVGQSPTEWREQRKHA</sequence>
<keyword evidence="14" id="KW-1133">Transmembrane helix</keyword>
<dbReference type="Proteomes" id="UP000198510">
    <property type="component" value="Unassembled WGS sequence"/>
</dbReference>
<dbReference type="InterPro" id="IPR011006">
    <property type="entry name" value="CheY-like_superfamily"/>
</dbReference>
<dbReference type="Gene3D" id="1.10.10.60">
    <property type="entry name" value="Homeodomain-like"/>
    <property type="match status" value="1"/>
</dbReference>
<keyword evidence="14" id="KW-0472">Membrane</keyword>
<evidence type="ECO:0000256" key="4">
    <source>
        <dbReference type="ARBA" id="ARBA00022679"/>
    </source>
</evidence>
<feature type="domain" description="Response regulatory" evidence="17">
    <location>
        <begin position="1086"/>
        <end position="1201"/>
    </location>
</feature>
<dbReference type="Gene3D" id="3.30.565.10">
    <property type="entry name" value="Histidine kinase-like ATPase, C-terminal domain"/>
    <property type="match status" value="1"/>
</dbReference>
<dbReference type="PANTHER" id="PTHR43547:SF2">
    <property type="entry name" value="HYBRID SIGNAL TRANSDUCTION HISTIDINE KINASE C"/>
    <property type="match status" value="1"/>
</dbReference>
<evidence type="ECO:0000256" key="8">
    <source>
        <dbReference type="ARBA" id="ARBA00023012"/>
    </source>
</evidence>
<evidence type="ECO:0000256" key="12">
    <source>
        <dbReference type="PROSITE-ProRule" id="PRU00169"/>
    </source>
</evidence>
<dbReference type="GO" id="GO:0043565">
    <property type="term" value="F:sequence-specific DNA binding"/>
    <property type="evidence" value="ECO:0007669"/>
    <property type="project" value="InterPro"/>
</dbReference>
<evidence type="ECO:0000256" key="3">
    <source>
        <dbReference type="ARBA" id="ARBA00022553"/>
    </source>
</evidence>
<keyword evidence="9" id="KW-0805">Transcription regulation</keyword>
<feature type="modified residue" description="4-aspartylphosphate" evidence="12">
    <location>
        <position position="1134"/>
    </location>
</feature>
<dbReference type="InterPro" id="IPR011123">
    <property type="entry name" value="Y_Y_Y"/>
</dbReference>
<dbReference type="PROSITE" id="PS50109">
    <property type="entry name" value="HIS_KIN"/>
    <property type="match status" value="1"/>
</dbReference>
<dbReference type="FunFam" id="3.30.565.10:FF:000037">
    <property type="entry name" value="Hybrid sensor histidine kinase/response regulator"/>
    <property type="match status" value="1"/>
</dbReference>
<dbReference type="Pfam" id="PF02518">
    <property type="entry name" value="HATPase_c"/>
    <property type="match status" value="1"/>
</dbReference>
<feature type="domain" description="HTH araC/xylS-type" evidence="15">
    <location>
        <begin position="1235"/>
        <end position="1334"/>
    </location>
</feature>
<dbReference type="InterPro" id="IPR036890">
    <property type="entry name" value="HATPase_C_sf"/>
</dbReference>
<dbReference type="SUPFAM" id="SSF47384">
    <property type="entry name" value="Homodimeric domain of signal transducing histidine kinase"/>
    <property type="match status" value="1"/>
</dbReference>
<evidence type="ECO:0000256" key="9">
    <source>
        <dbReference type="ARBA" id="ARBA00023015"/>
    </source>
</evidence>
<dbReference type="Pfam" id="PF00512">
    <property type="entry name" value="HisKA"/>
    <property type="match status" value="1"/>
</dbReference>
<dbReference type="InterPro" id="IPR009057">
    <property type="entry name" value="Homeodomain-like_sf"/>
</dbReference>
<dbReference type="InterPro" id="IPR001789">
    <property type="entry name" value="Sig_transdc_resp-reg_receiver"/>
</dbReference>
<comment type="catalytic activity">
    <reaction evidence="1">
        <text>ATP + protein L-histidine = ADP + protein N-phospho-L-histidine.</text>
        <dbReference type="EC" id="2.7.13.3"/>
    </reaction>
</comment>
<dbReference type="InterPro" id="IPR003594">
    <property type="entry name" value="HATPase_dom"/>
</dbReference>
<dbReference type="SMART" id="SM00388">
    <property type="entry name" value="HisKA"/>
    <property type="match status" value="1"/>
</dbReference>
<dbReference type="InterPro" id="IPR018062">
    <property type="entry name" value="HTH_AraC-typ_CS"/>
</dbReference>
<keyword evidence="4" id="KW-0808">Transferase</keyword>
<dbReference type="PANTHER" id="PTHR43547">
    <property type="entry name" value="TWO-COMPONENT HISTIDINE KINASE"/>
    <property type="match status" value="1"/>
</dbReference>
<dbReference type="CDD" id="cd17574">
    <property type="entry name" value="REC_OmpR"/>
    <property type="match status" value="1"/>
</dbReference>
<dbReference type="Gene3D" id="1.10.287.130">
    <property type="match status" value="1"/>
</dbReference>
<feature type="domain" description="Histidine kinase" evidence="16">
    <location>
        <begin position="809"/>
        <end position="1039"/>
    </location>
</feature>